<proteinExistence type="predicted"/>
<dbReference type="AlphaFoldDB" id="A0A6I8TRY6"/>
<sequence>MALLAQACLFIFVMLLVESQVLKANPIPNYEEQDDMLLYGTAPSTDVEELTLMDFDRWTPVPVNSTDMLPNQHMDNGMIDRMMEKIRGWTNSSYNTVKSWGQKMKRKFCSYECFQQYSRVAKFCNKQMDQPVGPIGSEQ</sequence>
<organism evidence="1 2">
    <name type="scientific">Aedes aegypti</name>
    <name type="common">Yellowfever mosquito</name>
    <name type="synonym">Culex aegypti</name>
    <dbReference type="NCBI Taxonomy" id="7159"/>
    <lineage>
        <taxon>Eukaryota</taxon>
        <taxon>Metazoa</taxon>
        <taxon>Ecdysozoa</taxon>
        <taxon>Arthropoda</taxon>
        <taxon>Hexapoda</taxon>
        <taxon>Insecta</taxon>
        <taxon>Pterygota</taxon>
        <taxon>Neoptera</taxon>
        <taxon>Endopterygota</taxon>
        <taxon>Diptera</taxon>
        <taxon>Nematocera</taxon>
        <taxon>Culicoidea</taxon>
        <taxon>Culicidae</taxon>
        <taxon>Culicinae</taxon>
        <taxon>Aedini</taxon>
        <taxon>Aedes</taxon>
        <taxon>Stegomyia</taxon>
    </lineage>
</organism>
<dbReference type="EnsemblMetazoa" id="AAEL024482-RA">
    <property type="protein sequence ID" value="AAEL024482-PA"/>
    <property type="gene ID" value="AAEL024482"/>
</dbReference>
<reference evidence="1" key="2">
    <citation type="submission" date="2020-05" db="UniProtKB">
        <authorList>
            <consortium name="EnsemblMetazoa"/>
        </authorList>
    </citation>
    <scope>IDENTIFICATION</scope>
    <source>
        <strain evidence="1">LVP_AGWG</strain>
    </source>
</reference>
<dbReference type="InParanoid" id="A0A6I8TRY6"/>
<protein>
    <submittedName>
        <fullName evidence="1">Uncharacterized protein</fullName>
    </submittedName>
</protein>
<keyword evidence="2" id="KW-1185">Reference proteome</keyword>
<gene>
    <name evidence="1" type="primary">110675699</name>
</gene>
<accession>A0A6I8TRY6</accession>
<evidence type="ECO:0000313" key="2">
    <source>
        <dbReference type="Proteomes" id="UP000008820"/>
    </source>
</evidence>
<reference evidence="1 2" key="1">
    <citation type="submission" date="2017-06" db="EMBL/GenBank/DDBJ databases">
        <title>Aedes aegypti genome working group (AGWG) sequencing and assembly.</title>
        <authorList>
            <consortium name="Aedes aegypti Genome Working Group (AGWG)"/>
            <person name="Matthews B.J."/>
        </authorList>
    </citation>
    <scope>NUCLEOTIDE SEQUENCE [LARGE SCALE GENOMIC DNA]</scope>
    <source>
        <strain evidence="1 2">LVP_AGWG</strain>
    </source>
</reference>
<dbReference type="Proteomes" id="UP000008820">
    <property type="component" value="Chromosome 2"/>
</dbReference>
<dbReference type="OrthoDB" id="7766977at2759"/>
<name>A0A6I8TRY6_AEDAE</name>
<evidence type="ECO:0000313" key="1">
    <source>
        <dbReference type="EnsemblMetazoa" id="AAEL024482-PA"/>
    </source>
</evidence>